<keyword evidence="3" id="KW-1185">Reference proteome</keyword>
<protein>
    <submittedName>
        <fullName evidence="2">Uncharacterized protein</fullName>
    </submittedName>
</protein>
<feature type="region of interest" description="Disordered" evidence="1">
    <location>
        <begin position="21"/>
        <end position="58"/>
    </location>
</feature>
<gene>
    <name evidence="2" type="ORF">MEPE_05695</name>
</gene>
<name>A0AAJ5C7J8_9BASI</name>
<comment type="caution">
    <text evidence="2">The sequence shown here is derived from an EMBL/GenBank/DDBJ whole genome shotgun (WGS) entry which is preliminary data.</text>
</comment>
<dbReference type="Proteomes" id="UP001294444">
    <property type="component" value="Unassembled WGS sequence"/>
</dbReference>
<dbReference type="EMBL" id="OAPG01000017">
    <property type="protein sequence ID" value="SNX86986.1"/>
    <property type="molecule type" value="Genomic_DNA"/>
</dbReference>
<evidence type="ECO:0000256" key="1">
    <source>
        <dbReference type="SAM" id="MobiDB-lite"/>
    </source>
</evidence>
<feature type="compositionally biased region" description="Basic and acidic residues" evidence="1">
    <location>
        <begin position="32"/>
        <end position="42"/>
    </location>
</feature>
<organism evidence="2 3">
    <name type="scientific">Melanopsichium pennsylvanicum</name>
    <dbReference type="NCBI Taxonomy" id="63383"/>
    <lineage>
        <taxon>Eukaryota</taxon>
        <taxon>Fungi</taxon>
        <taxon>Dikarya</taxon>
        <taxon>Basidiomycota</taxon>
        <taxon>Ustilaginomycotina</taxon>
        <taxon>Ustilaginomycetes</taxon>
        <taxon>Ustilaginales</taxon>
        <taxon>Ustilaginaceae</taxon>
        <taxon>Melanopsichium</taxon>
    </lineage>
</organism>
<dbReference type="AlphaFoldDB" id="A0AAJ5C7J8"/>
<accession>A0AAJ5C7J8</accession>
<reference evidence="2" key="1">
    <citation type="submission" date="2023-10" db="EMBL/GenBank/DDBJ databases">
        <authorList>
            <person name="Guldener U."/>
        </authorList>
    </citation>
    <scope>NUCLEOTIDE SEQUENCE</scope>
    <source>
        <strain evidence="2">Mp4</strain>
    </source>
</reference>
<evidence type="ECO:0000313" key="2">
    <source>
        <dbReference type="EMBL" id="SNX86986.1"/>
    </source>
</evidence>
<proteinExistence type="predicted"/>
<sequence length="108" mass="12264">MDQVDVSVTEDSMLQSQSMVASQIASGALGRNRQDETGKREEEVDNESSAARTNKGPDHFRDFVTLEHHPCCEGRSFVQAVITALQSQIRKLEWKKGERKEKQCSYEF</sequence>
<evidence type="ECO:0000313" key="3">
    <source>
        <dbReference type="Proteomes" id="UP001294444"/>
    </source>
</evidence>